<comment type="subcellular location">
    <subcellularLocation>
        <location evidence="1">Cell inner membrane</location>
        <topology evidence="1">Multi-pass membrane protein</topology>
    </subcellularLocation>
</comment>
<dbReference type="Gene3D" id="1.20.1530.10">
    <property type="entry name" value="Na+/H+ antiporter like domain"/>
    <property type="match status" value="1"/>
</dbReference>
<dbReference type="InterPro" id="IPR004670">
    <property type="entry name" value="NhaA"/>
</dbReference>
<keyword evidence="5 8" id="KW-0472">Membrane</keyword>
<evidence type="ECO:0000256" key="8">
    <source>
        <dbReference type="SAM" id="Phobius"/>
    </source>
</evidence>
<accession>A0ABR1G103</accession>
<evidence type="ECO:0000313" key="11">
    <source>
        <dbReference type="Proteomes" id="UP001363151"/>
    </source>
</evidence>
<reference evidence="10 11" key="1">
    <citation type="submission" date="2024-03" db="EMBL/GenBank/DDBJ databases">
        <title>Aureococcus anophagefferens CCMP1851 and Kratosvirus quantuckense: Draft genome of a second virus-susceptible host strain in the model system.</title>
        <authorList>
            <person name="Chase E."/>
            <person name="Truchon A.R."/>
            <person name="Schepens W."/>
            <person name="Wilhelm S.W."/>
        </authorList>
    </citation>
    <scope>NUCLEOTIDE SEQUENCE [LARGE SCALE GENOMIC DNA]</scope>
    <source>
        <strain evidence="10 11">CCMP1851</strain>
    </source>
</reference>
<feature type="transmembrane region" description="Helical" evidence="8">
    <location>
        <begin position="527"/>
        <end position="549"/>
    </location>
</feature>
<feature type="transmembrane region" description="Helical" evidence="8">
    <location>
        <begin position="822"/>
        <end position="841"/>
    </location>
</feature>
<dbReference type="InterPro" id="IPR023171">
    <property type="entry name" value="Na/H_antiporter_dom_sf"/>
</dbReference>
<evidence type="ECO:0000259" key="9">
    <source>
        <dbReference type="Pfam" id="PF07565"/>
    </source>
</evidence>
<dbReference type="PANTHER" id="PTHR30341:SF0">
    <property type="entry name" value="NA(+)_H(+) ANTIPORTER NHAA"/>
    <property type="match status" value="1"/>
</dbReference>
<feature type="region of interest" description="Disordered" evidence="7">
    <location>
        <begin position="966"/>
        <end position="1010"/>
    </location>
</feature>
<feature type="transmembrane region" description="Helical" evidence="8">
    <location>
        <begin position="623"/>
        <end position="645"/>
    </location>
</feature>
<feature type="transmembrane region" description="Helical" evidence="8">
    <location>
        <begin position="787"/>
        <end position="810"/>
    </location>
</feature>
<dbReference type="Pfam" id="PF06965">
    <property type="entry name" value="Na_H_antiport_1"/>
    <property type="match status" value="1"/>
</dbReference>
<evidence type="ECO:0000256" key="7">
    <source>
        <dbReference type="SAM" id="MobiDB-lite"/>
    </source>
</evidence>
<keyword evidence="11" id="KW-1185">Reference proteome</keyword>
<keyword evidence="3 8" id="KW-0812">Transmembrane</keyword>
<protein>
    <submittedName>
        <fullName evidence="10">Na+/H+ antiporter</fullName>
    </submittedName>
</protein>
<feature type="region of interest" description="Disordered" evidence="7">
    <location>
        <begin position="859"/>
        <end position="892"/>
    </location>
</feature>
<feature type="transmembrane region" description="Helical" evidence="8">
    <location>
        <begin position="597"/>
        <end position="617"/>
    </location>
</feature>
<feature type="compositionally biased region" description="Basic and acidic residues" evidence="7">
    <location>
        <begin position="191"/>
        <end position="202"/>
    </location>
</feature>
<feature type="transmembrane region" description="Helical" evidence="8">
    <location>
        <begin position="487"/>
        <end position="506"/>
    </location>
</feature>
<feature type="region of interest" description="Disordered" evidence="7">
    <location>
        <begin position="179"/>
        <end position="212"/>
    </location>
</feature>
<evidence type="ECO:0000256" key="4">
    <source>
        <dbReference type="ARBA" id="ARBA00022989"/>
    </source>
</evidence>
<evidence type="ECO:0000256" key="3">
    <source>
        <dbReference type="ARBA" id="ARBA00022692"/>
    </source>
</evidence>
<dbReference type="Gene3D" id="3.40.930.10">
    <property type="entry name" value="Mannitol-specific EII, Chain A"/>
    <property type="match status" value="1"/>
</dbReference>
<keyword evidence="2" id="KW-1003">Cell membrane</keyword>
<dbReference type="SUPFAM" id="SSF55804">
    <property type="entry name" value="Phoshotransferase/anion transport protein"/>
    <property type="match status" value="1"/>
</dbReference>
<feature type="transmembrane region" description="Helical" evidence="8">
    <location>
        <begin position="746"/>
        <end position="766"/>
    </location>
</feature>
<feature type="domain" description="Band 3 cytoplasmic" evidence="9">
    <location>
        <begin position="21"/>
        <end position="340"/>
    </location>
</feature>
<sequence>MMMSSEPSGHTDGIHVFRNRHLFAEMHELRKDGWHETRRWNYGLEEDLEEDCVEGPKFGRAHLPSISVFGAMAFRESLHPELVLLDVEGRGTGDVFEPVARAIVEHLVRDGQMSGTDAGAALAALVSHLGRKKVLEHDAALAEHRRKKALEAAEALPKRPSRTLSFGDLFRARSTSADDVLGGSRTSLDASAHEEPREEAKRAPPPSPLKDALAPDAEEEAVHVLIDDDFEWLRADASALVRLRSSVVSGLEEHVLADGEDARTCTLRARFIVLILGPKGDVFEGRARQRHDRHVEMGAAAAALLQEDAIVKTLYEAKDGRAILDALDGRLRGLRVLPRTTRPTKRSLAAREERMVAELRDLKDQLVEAERAALLKGDSDGESTVLPAGGYVLRVAYERQDRRWDARQKDAWRHGVSLGALVDFSQKYALPLLSGIVLALVLANEARPSYDRWTGVDHGDDDADDHRRLSDGAHPSLFGLRLRRHDVTLHFIVNDVLMALFFGLAVKEIAEAFQPGGSLYPPTRKAVNPLCGTVGGVLGPIAAYLAILAAAKAVPGLLADDFATLAKGWGIPTATDISIAWVTALCVFGAGHPAINFLLLCAIIDDGIGLVIIAVAYRESDPAVAPAYAYLLLCLAAMGVAYALRRARVAQWWVYCALAGPLAWYGLLYAAVHPSLALCFVVPFLPLDLDSEDAGGDGDDVSDDEDDAKPHRSPLHDFEHATKGFVDFGVLFAFGAVNAGVRVDGVGGYSLVVFLSLLVGKTLGMIGGSQVATLMGFPRPEGMSFRALVVDGVISSVGLTVSLFISGMAFADNARVMDQAKFGALMSLSPAVVLVCFATFVPDGRRLLLPPEAPRQLEAAKRDRGAAMSPIDEEASVHHTMGGRRPPTPSVDEEEEDLEEVIVHNMEDSLHRIHRIEARCERKGGITRAASLSFINATPSTSGSNLSSLGHGSAGSLAQLSRSATPTLLTVPGSPPGSASPRTPDGASPPPLRLTANADLTPMPRTPPRR</sequence>
<dbReference type="PANTHER" id="PTHR30341">
    <property type="entry name" value="SODIUM ION/PROTON ANTIPORTER NHAA-RELATED"/>
    <property type="match status" value="1"/>
</dbReference>
<feature type="region of interest" description="Disordered" evidence="7">
    <location>
        <begin position="695"/>
        <end position="715"/>
    </location>
</feature>
<evidence type="ECO:0000256" key="5">
    <source>
        <dbReference type="ARBA" id="ARBA00023136"/>
    </source>
</evidence>
<dbReference type="InterPro" id="IPR016152">
    <property type="entry name" value="PTrfase/Anion_transptr"/>
</dbReference>
<dbReference type="Proteomes" id="UP001363151">
    <property type="component" value="Unassembled WGS sequence"/>
</dbReference>
<keyword evidence="6" id="KW-0175">Coiled coil</keyword>
<proteinExistence type="predicted"/>
<feature type="coiled-coil region" evidence="6">
    <location>
        <begin position="345"/>
        <end position="372"/>
    </location>
</feature>
<name>A0ABR1G103_AURAN</name>
<evidence type="ECO:0000313" key="10">
    <source>
        <dbReference type="EMBL" id="KAK7242202.1"/>
    </source>
</evidence>
<evidence type="ECO:0000256" key="2">
    <source>
        <dbReference type="ARBA" id="ARBA00022475"/>
    </source>
</evidence>
<organism evidence="10 11">
    <name type="scientific">Aureococcus anophagefferens</name>
    <name type="common">Harmful bloom alga</name>
    <dbReference type="NCBI Taxonomy" id="44056"/>
    <lineage>
        <taxon>Eukaryota</taxon>
        <taxon>Sar</taxon>
        <taxon>Stramenopiles</taxon>
        <taxon>Ochrophyta</taxon>
        <taxon>Pelagophyceae</taxon>
        <taxon>Pelagomonadales</taxon>
        <taxon>Pelagomonadaceae</taxon>
        <taxon>Aureococcus</taxon>
    </lineage>
</organism>
<keyword evidence="4 8" id="KW-1133">Transmembrane helix</keyword>
<evidence type="ECO:0000256" key="6">
    <source>
        <dbReference type="SAM" id="Coils"/>
    </source>
</evidence>
<dbReference type="Pfam" id="PF07565">
    <property type="entry name" value="Band_3_cyto"/>
    <property type="match status" value="1"/>
</dbReference>
<dbReference type="EMBL" id="JBBJCI010000146">
    <property type="protein sequence ID" value="KAK7242202.1"/>
    <property type="molecule type" value="Genomic_DNA"/>
</dbReference>
<comment type="caution">
    <text evidence="10">The sequence shown here is derived from an EMBL/GenBank/DDBJ whole genome shotgun (WGS) entry which is preliminary data.</text>
</comment>
<gene>
    <name evidence="10" type="ORF">SO694_00013255</name>
</gene>
<dbReference type="InterPro" id="IPR013769">
    <property type="entry name" value="Band3_cytoplasmic_dom"/>
</dbReference>
<feature type="transmembrane region" description="Helical" evidence="8">
    <location>
        <begin position="569"/>
        <end position="590"/>
    </location>
</feature>
<evidence type="ECO:0000256" key="1">
    <source>
        <dbReference type="ARBA" id="ARBA00004429"/>
    </source>
</evidence>
<feature type="compositionally biased region" description="Acidic residues" evidence="7">
    <location>
        <begin position="695"/>
        <end position="707"/>
    </location>
</feature>